<feature type="transmembrane region" description="Helical" evidence="8">
    <location>
        <begin position="34"/>
        <end position="53"/>
    </location>
</feature>
<dbReference type="InterPro" id="IPR000515">
    <property type="entry name" value="MetI-like"/>
</dbReference>
<comment type="caution">
    <text evidence="10">The sequence shown here is derived from an EMBL/GenBank/DDBJ whole genome shotgun (WGS) entry which is preliminary data.</text>
</comment>
<dbReference type="PROSITE" id="PS50928">
    <property type="entry name" value="ABC_TM1"/>
    <property type="match status" value="1"/>
</dbReference>
<evidence type="ECO:0000256" key="3">
    <source>
        <dbReference type="ARBA" id="ARBA00022475"/>
    </source>
</evidence>
<dbReference type="PANTHER" id="PTHR43357:SF4">
    <property type="entry name" value="INNER MEMBRANE ABC TRANSPORTER PERMEASE PROTEIN YDCV"/>
    <property type="match status" value="1"/>
</dbReference>
<keyword evidence="4" id="KW-0997">Cell inner membrane</keyword>
<dbReference type="Proteomes" id="UP000885660">
    <property type="component" value="Unassembled WGS sequence"/>
</dbReference>
<comment type="similarity">
    <text evidence="8">Belongs to the binding-protein-dependent transport system permease family.</text>
</comment>
<keyword evidence="3" id="KW-1003">Cell membrane</keyword>
<organism evidence="10">
    <name type="scientific">Aerophobetes bacterium</name>
    <dbReference type="NCBI Taxonomy" id="2030807"/>
    <lineage>
        <taxon>Bacteria</taxon>
        <taxon>Candidatus Aerophobota</taxon>
    </lineage>
</organism>
<feature type="transmembrane region" description="Helical" evidence="8">
    <location>
        <begin position="118"/>
        <end position="145"/>
    </location>
</feature>
<comment type="subcellular location">
    <subcellularLocation>
        <location evidence="1">Cell inner membrane</location>
        <topology evidence="1">Multi-pass membrane protein</topology>
    </subcellularLocation>
    <subcellularLocation>
        <location evidence="8">Cell membrane</location>
        <topology evidence="8">Multi-pass membrane protein</topology>
    </subcellularLocation>
</comment>
<dbReference type="EMBL" id="DRBC01000145">
    <property type="protein sequence ID" value="HDN84611.1"/>
    <property type="molecule type" value="Genomic_DNA"/>
</dbReference>
<dbReference type="GO" id="GO:0055085">
    <property type="term" value="P:transmembrane transport"/>
    <property type="evidence" value="ECO:0007669"/>
    <property type="project" value="InterPro"/>
</dbReference>
<keyword evidence="5 8" id="KW-0812">Transmembrane</keyword>
<dbReference type="PANTHER" id="PTHR43357">
    <property type="entry name" value="INNER MEMBRANE ABC TRANSPORTER PERMEASE PROTEIN YDCV"/>
    <property type="match status" value="1"/>
</dbReference>
<evidence type="ECO:0000256" key="1">
    <source>
        <dbReference type="ARBA" id="ARBA00004429"/>
    </source>
</evidence>
<name>A0A7V0N0Q9_UNCAE</name>
<keyword evidence="6 8" id="KW-1133">Transmembrane helix</keyword>
<feature type="transmembrane region" description="Helical" evidence="8">
    <location>
        <begin position="60"/>
        <end position="78"/>
    </location>
</feature>
<sequence length="202" mass="21997">MIALIGALLTSSFSLITGFVVARKRIVGERILDFLAVLPAAIPGVFIGIGYLLSFNTPPLILTGTPWIIIIALAFWNLPFSYQLAISRTAQIDPTLENAAANLGASSLRIFWDIYFPLLWRVFTSSFVVSFINCMSNLSIVVFLITPRYSMATFSILTLISDNRLGAAAALTTALLLTSFLVLGIASRFLEKGEFTFYGKGG</sequence>
<proteinExistence type="inferred from homology"/>
<evidence type="ECO:0000256" key="4">
    <source>
        <dbReference type="ARBA" id="ARBA00022519"/>
    </source>
</evidence>
<dbReference type="InterPro" id="IPR035906">
    <property type="entry name" value="MetI-like_sf"/>
</dbReference>
<dbReference type="Gene3D" id="1.10.3720.10">
    <property type="entry name" value="MetI-like"/>
    <property type="match status" value="1"/>
</dbReference>
<dbReference type="Pfam" id="PF00528">
    <property type="entry name" value="BPD_transp_1"/>
    <property type="match status" value="1"/>
</dbReference>
<accession>A0A7V0N0Q9</accession>
<keyword evidence="7 8" id="KW-0472">Membrane</keyword>
<evidence type="ECO:0000256" key="2">
    <source>
        <dbReference type="ARBA" id="ARBA00022448"/>
    </source>
</evidence>
<protein>
    <submittedName>
        <fullName evidence="10">ABC transporter permease subunit</fullName>
    </submittedName>
</protein>
<dbReference type="CDD" id="cd06261">
    <property type="entry name" value="TM_PBP2"/>
    <property type="match status" value="1"/>
</dbReference>
<evidence type="ECO:0000256" key="6">
    <source>
        <dbReference type="ARBA" id="ARBA00022989"/>
    </source>
</evidence>
<feature type="domain" description="ABC transmembrane type-1" evidence="9">
    <location>
        <begin position="1"/>
        <end position="186"/>
    </location>
</feature>
<evidence type="ECO:0000256" key="7">
    <source>
        <dbReference type="ARBA" id="ARBA00023136"/>
    </source>
</evidence>
<evidence type="ECO:0000259" key="9">
    <source>
        <dbReference type="PROSITE" id="PS50928"/>
    </source>
</evidence>
<dbReference type="SUPFAM" id="SSF161098">
    <property type="entry name" value="MetI-like"/>
    <property type="match status" value="1"/>
</dbReference>
<feature type="transmembrane region" description="Helical" evidence="8">
    <location>
        <begin position="165"/>
        <end position="186"/>
    </location>
</feature>
<gene>
    <name evidence="10" type="ORF">ENG47_02480</name>
</gene>
<evidence type="ECO:0000256" key="8">
    <source>
        <dbReference type="RuleBase" id="RU363032"/>
    </source>
</evidence>
<reference evidence="10" key="1">
    <citation type="journal article" date="2020" name="mSystems">
        <title>Genome- and Community-Level Interaction Insights into Carbon Utilization and Element Cycling Functions of Hydrothermarchaeota in Hydrothermal Sediment.</title>
        <authorList>
            <person name="Zhou Z."/>
            <person name="Liu Y."/>
            <person name="Xu W."/>
            <person name="Pan J."/>
            <person name="Luo Z.H."/>
            <person name="Li M."/>
        </authorList>
    </citation>
    <scope>NUCLEOTIDE SEQUENCE [LARGE SCALE GENOMIC DNA]</scope>
    <source>
        <strain evidence="10">HyVt-219</strain>
    </source>
</reference>
<dbReference type="GO" id="GO:0005886">
    <property type="term" value="C:plasma membrane"/>
    <property type="evidence" value="ECO:0007669"/>
    <property type="project" value="UniProtKB-SubCell"/>
</dbReference>
<evidence type="ECO:0000313" key="10">
    <source>
        <dbReference type="EMBL" id="HDN84611.1"/>
    </source>
</evidence>
<keyword evidence="2 8" id="KW-0813">Transport</keyword>
<evidence type="ECO:0000256" key="5">
    <source>
        <dbReference type="ARBA" id="ARBA00022692"/>
    </source>
</evidence>
<dbReference type="AlphaFoldDB" id="A0A7V0N0Q9"/>